<reference evidence="1 2" key="1">
    <citation type="submission" date="2017-12" db="EMBL/GenBank/DDBJ databases">
        <authorList>
            <person name="Pombert J.-F."/>
            <person name="Haag K.L."/>
            <person name="Ebert D."/>
        </authorList>
    </citation>
    <scope>NUCLEOTIDE SEQUENCE [LARGE SCALE GENOMIC DNA]</scope>
    <source>
        <strain evidence="1">BE-OM-2</strain>
    </source>
</reference>
<organism evidence="1 2">
    <name type="scientific">Hamiltosporidium magnivora</name>
    <dbReference type="NCBI Taxonomy" id="148818"/>
    <lineage>
        <taxon>Eukaryota</taxon>
        <taxon>Fungi</taxon>
        <taxon>Fungi incertae sedis</taxon>
        <taxon>Microsporidia</taxon>
        <taxon>Dubosqiidae</taxon>
        <taxon>Hamiltosporidium</taxon>
    </lineage>
</organism>
<comment type="caution">
    <text evidence="1">The sequence shown here is derived from an EMBL/GenBank/DDBJ whole genome shotgun (WGS) entry which is preliminary data.</text>
</comment>
<sequence>MSSTPSKTLSHDCFIKIVQKLCNKEYEEAINYILILQKEYNDGLLEILHAYILTELERYTEAREIPITVPTTKGYYYYITSVFKNLNKTVEFKNYVKIFGKSEEDLYEACILNGDFKGSDEIGIKMLRKNKTFMIFSCLCHIIILKENKQEKMLELLLKDEKVSLEVLYFFIKNDLLIETVQNKLFTFEELNMTYFFILKELFIKGYEINKFIEHGKSINEGIFRKSDTVNVFDFLLDYTDDWKIYQKAINENVILKPRNSLNYKFYNLLNTKSDDIGREIIINSNCFSLILKTCEILNFKKIQDLPRVYEIFIENIKNIETEKLTDDINNFTIIKEMFDIYTKEKSLINIKILLSLLIGSRNEKMLILALYVSSIHKDTFETNYEIKLIYLFICRFFCFYSEVTKMFKQLSIRNIQHENLCFLWSDLNIILNLNDKNMEKKYKNFYFDTQKNFNNAVMPYLIKQKYHFAIELLEMKKSFDDSLVFKEVEKNQILAENSKTMFSDILGYKCEYLFSKMTINSRENEFIGFSLGTIYNPKISGENGINLLDNGVVELGEDGVFIELVKDIYKYQETIFKIK</sequence>
<gene>
    <name evidence="1" type="ORF">CWI36_1061p0010</name>
</gene>
<protein>
    <submittedName>
        <fullName evidence="1">Uncharacterized protein</fullName>
    </submittedName>
</protein>
<name>A0A4Q9L557_9MICR</name>
<dbReference type="AlphaFoldDB" id="A0A4Q9L557"/>
<accession>A0A4Q9L557</accession>
<dbReference type="EMBL" id="PITI01001061">
    <property type="protein sequence ID" value="TBU02698.1"/>
    <property type="molecule type" value="Genomic_DNA"/>
</dbReference>
<proteinExistence type="predicted"/>
<dbReference type="VEuPathDB" id="MicrosporidiaDB:CWI36_1061p0010"/>
<keyword evidence="2" id="KW-1185">Reference proteome</keyword>
<dbReference type="VEuPathDB" id="MicrosporidiaDB:CWI39_1731p0010"/>
<evidence type="ECO:0000313" key="1">
    <source>
        <dbReference type="EMBL" id="TBU02698.1"/>
    </source>
</evidence>
<dbReference type="Proteomes" id="UP000291404">
    <property type="component" value="Unassembled WGS sequence"/>
</dbReference>
<evidence type="ECO:0000313" key="2">
    <source>
        <dbReference type="Proteomes" id="UP000291404"/>
    </source>
</evidence>